<sequence>MAANEGAYAVVGASEAVPAATQHDQQQHWGLGAGGDEKAVIGSGTSSSSSQGGIAEDLSSGILPCRKRKAAEELPQLDEATAERLKRATDSLTKEQLKMLLARACSHYPAVENALYAMIEADPSSRRLMVRNVPYTTTEAALRQTLEAHGAIEDFKLVIDRNTGMNKGFAFVTYKLMEDVARVLQSEVTVDSRPLSIKLASQQDQGAAMKRAFLGPTQGCRLFVRNVPDTCDERRLKQEFEGFGTVREAAIIRNRDGSSKGYGFVVFEDPEALMKAANQAQRVIDGQVTFVSVASESRKQQQHGAGILPPQHLQQMPLGGTAQYQQQLQQHLLQQAAVPQWPLASSTAGVAGRPEVASPYGTQAALNTAAAAAAAAAAALPSATAAATTPYMQQLTAALMPQLYMHHYQQQYLASTQANAAAAGVTGVAPNPTAQQQHKYPMQQQ</sequence>
<dbReference type="InterPro" id="IPR000504">
    <property type="entry name" value="RRM_dom"/>
</dbReference>
<dbReference type="InterPro" id="IPR050886">
    <property type="entry name" value="RNA-binding_reg"/>
</dbReference>
<dbReference type="PROSITE" id="PS50102">
    <property type="entry name" value="RRM"/>
    <property type="match status" value="2"/>
</dbReference>
<accession>A0A6P6S103</accession>
<dbReference type="RefSeq" id="XP_026193866.1">
    <property type="nucleotide sequence ID" value="XM_026338081.1"/>
</dbReference>
<dbReference type="PANTHER" id="PTHR48024">
    <property type="entry name" value="GEO13361P1-RELATED"/>
    <property type="match status" value="1"/>
</dbReference>
<dbReference type="OrthoDB" id="1875751at2759"/>
<evidence type="ECO:0000256" key="1">
    <source>
        <dbReference type="ARBA" id="ARBA00022884"/>
    </source>
</evidence>
<dbReference type="GO" id="GO:0005634">
    <property type="term" value="C:nucleus"/>
    <property type="evidence" value="ECO:0007669"/>
    <property type="project" value="TreeGrafter"/>
</dbReference>
<keyword evidence="1 2" id="KW-0694">RNA-binding</keyword>
<dbReference type="CDD" id="cd00590">
    <property type="entry name" value="RRM_SF"/>
    <property type="match status" value="1"/>
</dbReference>
<dbReference type="Pfam" id="PF00076">
    <property type="entry name" value="RRM_1"/>
    <property type="match status" value="2"/>
</dbReference>
<evidence type="ECO:0000256" key="3">
    <source>
        <dbReference type="SAM" id="MobiDB-lite"/>
    </source>
</evidence>
<evidence type="ECO:0000313" key="5">
    <source>
        <dbReference type="Proteomes" id="UP000515125"/>
    </source>
</evidence>
<dbReference type="PANTHER" id="PTHR48024:SF56">
    <property type="entry name" value="HETEROGENEOUS NUCLEAR RIBONUCLEOPROTEIN A0"/>
    <property type="match status" value="1"/>
</dbReference>
<feature type="domain" description="RRM" evidence="4">
    <location>
        <begin position="220"/>
        <end position="296"/>
    </location>
</feature>
<gene>
    <name evidence="6" type="primary">LOC34623034</name>
</gene>
<name>A0A6P6S103_9EIME</name>
<feature type="domain" description="RRM" evidence="4">
    <location>
        <begin position="126"/>
        <end position="202"/>
    </location>
</feature>
<feature type="compositionally biased region" description="Low complexity" evidence="3">
    <location>
        <begin position="42"/>
        <end position="53"/>
    </location>
</feature>
<evidence type="ECO:0000313" key="6">
    <source>
        <dbReference type="RefSeq" id="XP_026193866.1"/>
    </source>
</evidence>
<dbReference type="GeneID" id="34623034"/>
<reference evidence="6" key="1">
    <citation type="submission" date="2025-08" db="UniProtKB">
        <authorList>
            <consortium name="RefSeq"/>
        </authorList>
    </citation>
    <scope>IDENTIFICATION</scope>
</reference>
<dbReference type="SMART" id="SM00360">
    <property type="entry name" value="RRM"/>
    <property type="match status" value="2"/>
</dbReference>
<dbReference type="Proteomes" id="UP000515125">
    <property type="component" value="Unplaced"/>
</dbReference>
<dbReference type="AlphaFoldDB" id="A0A6P6S103"/>
<dbReference type="InterPro" id="IPR035979">
    <property type="entry name" value="RBD_domain_sf"/>
</dbReference>
<evidence type="ECO:0000256" key="2">
    <source>
        <dbReference type="PROSITE-ProRule" id="PRU00176"/>
    </source>
</evidence>
<organism evidence="5 6">
    <name type="scientific">Cyclospora cayetanensis</name>
    <dbReference type="NCBI Taxonomy" id="88456"/>
    <lineage>
        <taxon>Eukaryota</taxon>
        <taxon>Sar</taxon>
        <taxon>Alveolata</taxon>
        <taxon>Apicomplexa</taxon>
        <taxon>Conoidasida</taxon>
        <taxon>Coccidia</taxon>
        <taxon>Eucoccidiorida</taxon>
        <taxon>Eimeriorina</taxon>
        <taxon>Eimeriidae</taxon>
        <taxon>Cyclospora</taxon>
    </lineage>
</organism>
<dbReference type="InterPro" id="IPR012677">
    <property type="entry name" value="Nucleotide-bd_a/b_plait_sf"/>
</dbReference>
<evidence type="ECO:0000259" key="4">
    <source>
        <dbReference type="PROSITE" id="PS50102"/>
    </source>
</evidence>
<keyword evidence="5" id="KW-1185">Reference proteome</keyword>
<feature type="region of interest" description="Disordered" evidence="3">
    <location>
        <begin position="19"/>
        <end position="55"/>
    </location>
</feature>
<proteinExistence type="predicted"/>
<dbReference type="GO" id="GO:0003723">
    <property type="term" value="F:RNA binding"/>
    <property type="evidence" value="ECO:0007669"/>
    <property type="project" value="UniProtKB-UniRule"/>
</dbReference>
<dbReference type="SUPFAM" id="SSF54928">
    <property type="entry name" value="RNA-binding domain, RBD"/>
    <property type="match status" value="2"/>
</dbReference>
<dbReference type="Gene3D" id="3.30.70.330">
    <property type="match status" value="2"/>
</dbReference>
<protein>
    <submittedName>
        <fullName evidence="6">Polyadenylate-binding protein, cytoplasmic and nuclear</fullName>
    </submittedName>
</protein>